<evidence type="ECO:0000313" key="1">
    <source>
        <dbReference type="EMBL" id="OGF22500.1"/>
    </source>
</evidence>
<dbReference type="EMBL" id="MFFS01000024">
    <property type="protein sequence ID" value="OGF22500.1"/>
    <property type="molecule type" value="Genomic_DNA"/>
</dbReference>
<dbReference type="AlphaFoldDB" id="A0A1F5S717"/>
<comment type="caution">
    <text evidence="1">The sequence shown here is derived from an EMBL/GenBank/DDBJ whole genome shotgun (WGS) entry which is preliminary data.</text>
</comment>
<sequence length="170" mass="20096">MPKKTVRDFKNFVLQETGSLTCDEFCQISDAHLDFWRMLNNLWTDLENPRPEDVKDVDAAIELLDEEWEELEGRFYRIVALEKSKSPSREEKIKKIIELAKKRRAEFSAWEKAYLEGGGSRNDDLYLEKYNIWEELGHLVSIFRRELDPNEPHYHNIDALYAKLFGIVAN</sequence>
<dbReference type="STRING" id="1797985.A2Y83_05550"/>
<reference evidence="1 2" key="1">
    <citation type="journal article" date="2016" name="Nat. Commun.">
        <title>Thousands of microbial genomes shed light on interconnected biogeochemical processes in an aquifer system.</title>
        <authorList>
            <person name="Anantharaman K."/>
            <person name="Brown C.T."/>
            <person name="Hug L.A."/>
            <person name="Sharon I."/>
            <person name="Castelle C.J."/>
            <person name="Probst A.J."/>
            <person name="Thomas B.C."/>
            <person name="Singh A."/>
            <person name="Wilkins M.J."/>
            <person name="Karaoz U."/>
            <person name="Brodie E.L."/>
            <person name="Williams K.H."/>
            <person name="Hubbard S.S."/>
            <person name="Banfield J.F."/>
        </authorList>
    </citation>
    <scope>NUCLEOTIDE SEQUENCE [LARGE SCALE GENOMIC DNA]</scope>
</reference>
<gene>
    <name evidence="1" type="ORF">A2Y83_05550</name>
</gene>
<accession>A0A1F5S717</accession>
<organism evidence="1 2">
    <name type="scientific">Candidatus Falkowbacteria bacterium RBG_13_39_14</name>
    <dbReference type="NCBI Taxonomy" id="1797985"/>
    <lineage>
        <taxon>Bacteria</taxon>
        <taxon>Candidatus Falkowiibacteriota</taxon>
    </lineage>
</organism>
<name>A0A1F5S717_9BACT</name>
<protein>
    <submittedName>
        <fullName evidence="1">Uncharacterized protein</fullName>
    </submittedName>
</protein>
<dbReference type="Proteomes" id="UP000178323">
    <property type="component" value="Unassembled WGS sequence"/>
</dbReference>
<proteinExistence type="predicted"/>
<evidence type="ECO:0000313" key="2">
    <source>
        <dbReference type="Proteomes" id="UP000178323"/>
    </source>
</evidence>